<dbReference type="HOGENOM" id="CLU_1304981_0_0_1"/>
<feature type="compositionally biased region" description="Basic and acidic residues" evidence="1">
    <location>
        <begin position="191"/>
        <end position="200"/>
    </location>
</feature>
<evidence type="ECO:0000313" key="3">
    <source>
        <dbReference type="EMBL" id="EPQ60767.1"/>
    </source>
</evidence>
<dbReference type="RefSeq" id="XP_007861097.1">
    <property type="nucleotide sequence ID" value="XM_007862906.1"/>
</dbReference>
<keyword evidence="2" id="KW-0812">Transmembrane</keyword>
<sequence>MYLHPRLADNAFCPPDHADCGPGIVISDHTPGETQDENTQKQVQDSPPGLSQQRTGGQQFGRRTFAGVAILGIVIILGVLIYGIFGKWPRRKIRKWKKQRNERKNPPRRMRSQGVQTEGEDLEKQEEHSDPEKQCYYELEPWATTPATLVDDTSPRLSLALGDGPLLPGWTEKSEPGRIQAEATPSPAEPTDLKQVEESRSVYSVLSGSQH</sequence>
<keyword evidence="2" id="KW-0472">Membrane</keyword>
<dbReference type="AlphaFoldDB" id="S7QMY1"/>
<evidence type="ECO:0000313" key="4">
    <source>
        <dbReference type="Proteomes" id="UP000030669"/>
    </source>
</evidence>
<organism evidence="3 4">
    <name type="scientific">Gloeophyllum trabeum (strain ATCC 11539 / FP-39264 / Madison 617)</name>
    <name type="common">Brown rot fungus</name>
    <dbReference type="NCBI Taxonomy" id="670483"/>
    <lineage>
        <taxon>Eukaryota</taxon>
        <taxon>Fungi</taxon>
        <taxon>Dikarya</taxon>
        <taxon>Basidiomycota</taxon>
        <taxon>Agaricomycotina</taxon>
        <taxon>Agaricomycetes</taxon>
        <taxon>Gloeophyllales</taxon>
        <taxon>Gloeophyllaceae</taxon>
        <taxon>Gloeophyllum</taxon>
    </lineage>
</organism>
<protein>
    <submittedName>
        <fullName evidence="3">Uncharacterized protein</fullName>
    </submittedName>
</protein>
<feature type="compositionally biased region" description="Basic residues" evidence="1">
    <location>
        <begin position="96"/>
        <end position="111"/>
    </location>
</feature>
<keyword evidence="4" id="KW-1185">Reference proteome</keyword>
<feature type="region of interest" description="Disordered" evidence="1">
    <location>
        <begin position="23"/>
        <end position="58"/>
    </location>
</feature>
<feature type="transmembrane region" description="Helical" evidence="2">
    <location>
        <begin position="65"/>
        <end position="85"/>
    </location>
</feature>
<evidence type="ECO:0000256" key="2">
    <source>
        <dbReference type="SAM" id="Phobius"/>
    </source>
</evidence>
<evidence type="ECO:0000256" key="1">
    <source>
        <dbReference type="SAM" id="MobiDB-lite"/>
    </source>
</evidence>
<dbReference type="GeneID" id="19301104"/>
<name>S7QMY1_GLOTA</name>
<keyword evidence="2" id="KW-1133">Transmembrane helix</keyword>
<feature type="compositionally biased region" description="Polar residues" evidence="1">
    <location>
        <begin position="201"/>
        <end position="211"/>
    </location>
</feature>
<feature type="region of interest" description="Disordered" evidence="1">
    <location>
        <begin position="148"/>
        <end position="211"/>
    </location>
</feature>
<feature type="compositionally biased region" description="Polar residues" evidence="1">
    <location>
        <begin position="40"/>
        <end position="51"/>
    </location>
</feature>
<feature type="region of interest" description="Disordered" evidence="1">
    <location>
        <begin position="96"/>
        <end position="132"/>
    </location>
</feature>
<accession>S7QMY1</accession>
<reference evidence="3 4" key="1">
    <citation type="journal article" date="2012" name="Science">
        <title>The Paleozoic origin of enzymatic lignin decomposition reconstructed from 31 fungal genomes.</title>
        <authorList>
            <person name="Floudas D."/>
            <person name="Binder M."/>
            <person name="Riley R."/>
            <person name="Barry K."/>
            <person name="Blanchette R.A."/>
            <person name="Henrissat B."/>
            <person name="Martinez A.T."/>
            <person name="Otillar R."/>
            <person name="Spatafora J.W."/>
            <person name="Yadav J.S."/>
            <person name="Aerts A."/>
            <person name="Benoit I."/>
            <person name="Boyd A."/>
            <person name="Carlson A."/>
            <person name="Copeland A."/>
            <person name="Coutinho P.M."/>
            <person name="de Vries R.P."/>
            <person name="Ferreira P."/>
            <person name="Findley K."/>
            <person name="Foster B."/>
            <person name="Gaskell J."/>
            <person name="Glotzer D."/>
            <person name="Gorecki P."/>
            <person name="Heitman J."/>
            <person name="Hesse C."/>
            <person name="Hori C."/>
            <person name="Igarashi K."/>
            <person name="Jurgens J.A."/>
            <person name="Kallen N."/>
            <person name="Kersten P."/>
            <person name="Kohler A."/>
            <person name="Kuees U."/>
            <person name="Kumar T.K.A."/>
            <person name="Kuo A."/>
            <person name="LaButti K."/>
            <person name="Larrondo L.F."/>
            <person name="Lindquist E."/>
            <person name="Ling A."/>
            <person name="Lombard V."/>
            <person name="Lucas S."/>
            <person name="Lundell T."/>
            <person name="Martin R."/>
            <person name="McLaughlin D.J."/>
            <person name="Morgenstern I."/>
            <person name="Morin E."/>
            <person name="Murat C."/>
            <person name="Nagy L.G."/>
            <person name="Nolan M."/>
            <person name="Ohm R.A."/>
            <person name="Patyshakuliyeva A."/>
            <person name="Rokas A."/>
            <person name="Ruiz-Duenas F.J."/>
            <person name="Sabat G."/>
            <person name="Salamov A."/>
            <person name="Samejima M."/>
            <person name="Schmutz J."/>
            <person name="Slot J.C."/>
            <person name="St John F."/>
            <person name="Stenlid J."/>
            <person name="Sun H."/>
            <person name="Sun S."/>
            <person name="Syed K."/>
            <person name="Tsang A."/>
            <person name="Wiebenga A."/>
            <person name="Young D."/>
            <person name="Pisabarro A."/>
            <person name="Eastwood D.C."/>
            <person name="Martin F."/>
            <person name="Cullen D."/>
            <person name="Grigoriev I.V."/>
            <person name="Hibbett D.S."/>
        </authorList>
    </citation>
    <scope>NUCLEOTIDE SEQUENCE [LARGE SCALE GENOMIC DNA]</scope>
    <source>
        <strain evidence="3 4">ATCC 11539</strain>
    </source>
</reference>
<proteinExistence type="predicted"/>
<dbReference type="KEGG" id="gtr:GLOTRDRAFT_124515"/>
<dbReference type="Proteomes" id="UP000030669">
    <property type="component" value="Unassembled WGS sequence"/>
</dbReference>
<dbReference type="OrthoDB" id="3267256at2759"/>
<dbReference type="EMBL" id="KB469296">
    <property type="protein sequence ID" value="EPQ60767.1"/>
    <property type="molecule type" value="Genomic_DNA"/>
</dbReference>
<gene>
    <name evidence="3" type="ORF">GLOTRDRAFT_124515</name>
</gene>